<name>D7DJI9_METV0</name>
<dbReference type="Proteomes" id="UP000000383">
    <property type="component" value="Chromosome"/>
</dbReference>
<dbReference type="AlphaFoldDB" id="D7DJI9"/>
<organism evidence="2 3">
    <name type="scientific">Methylotenera versatilis (strain 301)</name>
    <dbReference type="NCBI Taxonomy" id="666681"/>
    <lineage>
        <taxon>Bacteria</taxon>
        <taxon>Pseudomonadati</taxon>
        <taxon>Pseudomonadota</taxon>
        <taxon>Betaproteobacteria</taxon>
        <taxon>Nitrosomonadales</taxon>
        <taxon>Methylophilaceae</taxon>
        <taxon>Methylotenera</taxon>
    </lineage>
</organism>
<keyword evidence="1" id="KW-0472">Membrane</keyword>
<gene>
    <name evidence="2" type="ordered locus">M301_1850</name>
</gene>
<reference evidence="2 3" key="2">
    <citation type="journal article" date="2011" name="J. Bacteriol.">
        <title>Genomes of three methylotrophs from a single niche uncover genetic and metabolic divergence of Methylophilaceae.</title>
        <authorList>
            <person name="Lapidus A."/>
            <person name="Clum A."/>
            <person name="Labutti K."/>
            <person name="Kaluzhnaya M.G."/>
            <person name="Lim S."/>
            <person name="Beck D.A."/>
            <person name="Glavina Del Rio T."/>
            <person name="Nolan M."/>
            <person name="Mavromatis K."/>
            <person name="Huntemann M."/>
            <person name="Lucas S."/>
            <person name="Lidstrom M.E."/>
            <person name="Ivanova N."/>
            <person name="Chistoserdova L."/>
        </authorList>
    </citation>
    <scope>NUCLEOTIDE SEQUENCE [LARGE SCALE GENOMIC DNA]</scope>
    <source>
        <strain evidence="2 3">301</strain>
    </source>
</reference>
<keyword evidence="3" id="KW-1185">Reference proteome</keyword>
<sequence>MSLNCPRCKSAVGFLRFKESFICSHCSAKLIGNYNGAFIWTVGLSWLADLVIYPVVYSNFGSNWWPGVIIRIALSTSAFIGFLAILISSMGTIELSSKQD</sequence>
<dbReference type="EMBL" id="CP002056">
    <property type="protein sequence ID" value="ADI30224.1"/>
    <property type="molecule type" value="Genomic_DNA"/>
</dbReference>
<reference evidence="3" key="1">
    <citation type="submission" date="2010-05" db="EMBL/GenBank/DDBJ databases">
        <title>Complete sequence of Methylotenera sp. 301.</title>
        <authorList>
            <person name="Lucas S."/>
            <person name="Copeland A."/>
            <person name="Lapidus A."/>
            <person name="Cheng J.-F."/>
            <person name="Bruce D."/>
            <person name="Goodwin L."/>
            <person name="Pitluck S."/>
            <person name="Clum A."/>
            <person name="Land M."/>
            <person name="Hauser L."/>
            <person name="Kyrpides N."/>
            <person name="Ivanova N."/>
            <person name="Chistoservova L."/>
            <person name="Kalyuzhnaya M."/>
            <person name="Woyke T."/>
        </authorList>
    </citation>
    <scope>NUCLEOTIDE SEQUENCE [LARGE SCALE GENOMIC DNA]</scope>
    <source>
        <strain evidence="3">301</strain>
    </source>
</reference>
<dbReference type="KEGG" id="meh:M301_1850"/>
<keyword evidence="1" id="KW-1133">Transmembrane helix</keyword>
<feature type="transmembrane region" description="Helical" evidence="1">
    <location>
        <begin position="68"/>
        <end position="88"/>
    </location>
</feature>
<dbReference type="HOGENOM" id="CLU_2302617_0_0_4"/>
<feature type="transmembrane region" description="Helical" evidence="1">
    <location>
        <begin position="37"/>
        <end position="56"/>
    </location>
</feature>
<evidence type="ECO:0000313" key="2">
    <source>
        <dbReference type="EMBL" id="ADI30224.1"/>
    </source>
</evidence>
<keyword evidence="1" id="KW-0812">Transmembrane</keyword>
<proteinExistence type="predicted"/>
<evidence type="ECO:0000256" key="1">
    <source>
        <dbReference type="SAM" id="Phobius"/>
    </source>
</evidence>
<dbReference type="STRING" id="666681.M301_1850"/>
<accession>D7DJI9</accession>
<protein>
    <submittedName>
        <fullName evidence="2">Uncharacterized protein</fullName>
    </submittedName>
</protein>
<evidence type="ECO:0000313" key="3">
    <source>
        <dbReference type="Proteomes" id="UP000000383"/>
    </source>
</evidence>